<comment type="caution">
    <text evidence="3">The sequence shown here is derived from an EMBL/GenBank/DDBJ whole genome shotgun (WGS) entry which is preliminary data.</text>
</comment>
<evidence type="ECO:0008006" key="5">
    <source>
        <dbReference type="Google" id="ProtNLM"/>
    </source>
</evidence>
<dbReference type="EMBL" id="VAJM01000010">
    <property type="protein sequence ID" value="TLM90124.1"/>
    <property type="molecule type" value="Genomic_DNA"/>
</dbReference>
<evidence type="ECO:0000313" key="3">
    <source>
        <dbReference type="EMBL" id="TLM90124.1"/>
    </source>
</evidence>
<dbReference type="OrthoDB" id="868831at2"/>
<feature type="chain" id="PRO_5024319254" description="T9SS type A sorting domain-containing protein" evidence="2">
    <location>
        <begin position="24"/>
        <end position="428"/>
    </location>
</feature>
<accession>A0A5R8WLL6</accession>
<evidence type="ECO:0000313" key="4">
    <source>
        <dbReference type="Proteomes" id="UP000305517"/>
    </source>
</evidence>
<feature type="signal peptide" evidence="2">
    <location>
        <begin position="1"/>
        <end position="23"/>
    </location>
</feature>
<sequence>MNPTILRFAFSALTMAAVVSAQAQTTYTSRAGGGNWSDPNTWTVSGGSGPQVPTNVTSRNGNETSDNVIVINSNVVLDQDYNVSGDHAKLIITASGALTDGASPNALNFGQQQGADMVRLDLDGRLDLNSVSFYKADADIAATAELTTNCNIALANQSDLVIAPGATVDIDGNLVVRQGNPTISGSGTLMISGCVLTNNNGSLNGLFGANLRVCVQGTPNSCATEGLSCSTRVADYITIDACRSTPLPVQLTSFTGQYIGRQVQLDWVTAQEKDADSFTVERSIDGKRFDAVTTVRAAGNSTTRRDYRFLDATMRAGLNYYRLKQTDHDGTFTYSQIVPVQAGAAEQSLQAYGNGGALTVEMRTDAQCRAFRVMDSMGRLVYTETLPEGATGLVTRQIPLRGNSGGGVYIVQAVTSTGTLSKKFFVQE</sequence>
<feature type="compositionally biased region" description="Polar residues" evidence="1">
    <location>
        <begin position="37"/>
        <end position="61"/>
    </location>
</feature>
<keyword evidence="2" id="KW-0732">Signal</keyword>
<reference evidence="3 4" key="1">
    <citation type="submission" date="2019-05" db="EMBL/GenBank/DDBJ databases">
        <title>Hymenobacter edaphi sp. nov., isolated from abandoned arsenic-contaminated farmland soil.</title>
        <authorList>
            <person name="Nie L."/>
        </authorList>
    </citation>
    <scope>NUCLEOTIDE SEQUENCE [LARGE SCALE GENOMIC DNA]</scope>
    <source>
        <strain evidence="3 4">1-3-3-8</strain>
    </source>
</reference>
<proteinExistence type="predicted"/>
<name>A0A5R8WLL6_9BACT</name>
<organism evidence="3 4">
    <name type="scientific">Hymenobacter jeollabukensis</name>
    <dbReference type="NCBI Taxonomy" id="2025313"/>
    <lineage>
        <taxon>Bacteria</taxon>
        <taxon>Pseudomonadati</taxon>
        <taxon>Bacteroidota</taxon>
        <taxon>Cytophagia</taxon>
        <taxon>Cytophagales</taxon>
        <taxon>Hymenobacteraceae</taxon>
        <taxon>Hymenobacter</taxon>
    </lineage>
</organism>
<dbReference type="RefSeq" id="WP_138080123.1">
    <property type="nucleotide sequence ID" value="NZ_VAJM01000010.1"/>
</dbReference>
<feature type="region of interest" description="Disordered" evidence="1">
    <location>
        <begin position="28"/>
        <end position="61"/>
    </location>
</feature>
<keyword evidence="4" id="KW-1185">Reference proteome</keyword>
<dbReference type="Proteomes" id="UP000305517">
    <property type="component" value="Unassembled WGS sequence"/>
</dbReference>
<evidence type="ECO:0000256" key="2">
    <source>
        <dbReference type="SAM" id="SignalP"/>
    </source>
</evidence>
<dbReference type="AlphaFoldDB" id="A0A5R8WLL6"/>
<protein>
    <recommendedName>
        <fullName evidence="5">T9SS type A sorting domain-containing protein</fullName>
    </recommendedName>
</protein>
<evidence type="ECO:0000256" key="1">
    <source>
        <dbReference type="SAM" id="MobiDB-lite"/>
    </source>
</evidence>
<gene>
    <name evidence="3" type="ORF">FDY95_19105</name>
</gene>